<dbReference type="Pfam" id="PF00225">
    <property type="entry name" value="Kinesin"/>
    <property type="match status" value="1"/>
</dbReference>
<dbReference type="InterPro" id="IPR008972">
    <property type="entry name" value="Cupredoxin"/>
</dbReference>
<dbReference type="InterPro" id="IPR001752">
    <property type="entry name" value="Kinesin_motor_dom"/>
</dbReference>
<dbReference type="Gene3D" id="3.40.850.10">
    <property type="entry name" value="Kinesin motor domain"/>
    <property type="match status" value="1"/>
</dbReference>
<evidence type="ECO:0000256" key="8">
    <source>
        <dbReference type="ARBA" id="ARBA00023008"/>
    </source>
</evidence>
<organism evidence="12 13">
    <name type="scientific">Stephania japonica</name>
    <dbReference type="NCBI Taxonomy" id="461633"/>
    <lineage>
        <taxon>Eukaryota</taxon>
        <taxon>Viridiplantae</taxon>
        <taxon>Streptophyta</taxon>
        <taxon>Embryophyta</taxon>
        <taxon>Tracheophyta</taxon>
        <taxon>Spermatophyta</taxon>
        <taxon>Magnoliopsida</taxon>
        <taxon>Ranunculales</taxon>
        <taxon>Menispermaceae</taxon>
        <taxon>Menispermoideae</taxon>
        <taxon>Cissampelideae</taxon>
        <taxon>Stephania</taxon>
    </lineage>
</organism>
<dbReference type="Pfam" id="PF00394">
    <property type="entry name" value="Cu-oxidase"/>
    <property type="match status" value="2"/>
</dbReference>
<dbReference type="GO" id="GO:0009506">
    <property type="term" value="C:plasmodesma"/>
    <property type="evidence" value="ECO:0007669"/>
    <property type="project" value="TreeGrafter"/>
</dbReference>
<dbReference type="InterPro" id="IPR001117">
    <property type="entry name" value="Cu-oxidase_2nd"/>
</dbReference>
<comment type="similarity">
    <text evidence="3">Belongs to the multicopper oxidase family.</text>
</comment>
<dbReference type="Gene3D" id="2.60.40.420">
    <property type="entry name" value="Cupredoxins - blue copper proteins"/>
    <property type="match status" value="4"/>
</dbReference>
<dbReference type="InterPro" id="IPR034259">
    <property type="entry name" value="CuRO_1_AAO"/>
</dbReference>
<evidence type="ECO:0000256" key="1">
    <source>
        <dbReference type="ARBA" id="ARBA00001935"/>
    </source>
</evidence>
<protein>
    <recommendedName>
        <fullName evidence="11">Kinesin motor domain-containing protein</fullName>
    </recommendedName>
</protein>
<keyword evidence="5" id="KW-0479">Metal-binding</keyword>
<evidence type="ECO:0000313" key="12">
    <source>
        <dbReference type="EMBL" id="KAK9096441.1"/>
    </source>
</evidence>
<keyword evidence="6" id="KW-0677">Repeat</keyword>
<dbReference type="Pfam" id="PF07731">
    <property type="entry name" value="Cu-oxidase_2"/>
    <property type="match status" value="1"/>
</dbReference>
<proteinExistence type="inferred from homology"/>
<evidence type="ECO:0000256" key="5">
    <source>
        <dbReference type="ARBA" id="ARBA00022723"/>
    </source>
</evidence>
<name>A0AAP0EMX1_9MAGN</name>
<dbReference type="GO" id="GO:0008017">
    <property type="term" value="F:microtubule binding"/>
    <property type="evidence" value="ECO:0007669"/>
    <property type="project" value="InterPro"/>
</dbReference>
<keyword evidence="4" id="KW-0964">Secreted</keyword>
<accession>A0AAP0EMX1</accession>
<dbReference type="InterPro" id="IPR011707">
    <property type="entry name" value="Cu-oxidase-like_N"/>
</dbReference>
<dbReference type="InterPro" id="IPR027417">
    <property type="entry name" value="P-loop_NTPase"/>
</dbReference>
<comment type="similarity">
    <text evidence="10">Belongs to the TRAFAC class myosin-kinesin ATPase superfamily. Kinesin family.</text>
</comment>
<dbReference type="CDD" id="cd13845">
    <property type="entry name" value="CuRO_1_AAO"/>
    <property type="match status" value="1"/>
</dbReference>
<dbReference type="GO" id="GO:0007018">
    <property type="term" value="P:microtubule-based movement"/>
    <property type="evidence" value="ECO:0007669"/>
    <property type="project" value="InterPro"/>
</dbReference>
<dbReference type="InterPro" id="IPR045087">
    <property type="entry name" value="Cu-oxidase_fam"/>
</dbReference>
<dbReference type="InterPro" id="IPR034267">
    <property type="entry name" value="CuRO_3_AAO"/>
</dbReference>
<dbReference type="GO" id="GO:0005576">
    <property type="term" value="C:extracellular region"/>
    <property type="evidence" value="ECO:0007669"/>
    <property type="project" value="UniProtKB-SubCell"/>
</dbReference>
<comment type="caution">
    <text evidence="12">The sequence shown here is derived from an EMBL/GenBank/DDBJ whole genome shotgun (WGS) entry which is preliminary data.</text>
</comment>
<feature type="domain" description="Kinesin motor" evidence="11">
    <location>
        <begin position="1"/>
        <end position="142"/>
    </location>
</feature>
<evidence type="ECO:0000256" key="4">
    <source>
        <dbReference type="ARBA" id="ARBA00022525"/>
    </source>
</evidence>
<dbReference type="SUPFAM" id="SSF49503">
    <property type="entry name" value="Cupredoxins"/>
    <property type="match status" value="3"/>
</dbReference>
<evidence type="ECO:0000256" key="3">
    <source>
        <dbReference type="ARBA" id="ARBA00010609"/>
    </source>
</evidence>
<comment type="subcellular location">
    <subcellularLocation>
        <location evidence="2">Secreted</location>
    </subcellularLocation>
</comment>
<comment type="caution">
    <text evidence="10">Lacks conserved residue(s) required for the propagation of feature annotation.</text>
</comment>
<dbReference type="SUPFAM" id="SSF52540">
    <property type="entry name" value="P-loop containing nucleoside triphosphate hydrolases"/>
    <property type="match status" value="1"/>
</dbReference>
<dbReference type="FunFam" id="2.60.40.420:FF:000060">
    <property type="entry name" value="L-ascorbate oxidase"/>
    <property type="match status" value="1"/>
</dbReference>
<reference evidence="12 13" key="1">
    <citation type="submission" date="2024-01" db="EMBL/GenBank/DDBJ databases">
        <title>Genome assemblies of Stephania.</title>
        <authorList>
            <person name="Yang L."/>
        </authorList>
    </citation>
    <scope>NUCLEOTIDE SEQUENCE [LARGE SCALE GENOMIC DNA]</scope>
    <source>
        <strain evidence="12">QJT</strain>
        <tissue evidence="12">Leaf</tissue>
    </source>
</reference>
<dbReference type="PROSITE" id="PS00080">
    <property type="entry name" value="MULTICOPPER_OXIDASE2"/>
    <property type="match status" value="1"/>
</dbReference>
<evidence type="ECO:0000256" key="9">
    <source>
        <dbReference type="ARBA" id="ARBA00023175"/>
    </source>
</evidence>
<keyword evidence="7" id="KW-0560">Oxidoreductase</keyword>
<dbReference type="InterPro" id="IPR036961">
    <property type="entry name" value="Kinesin_motor_dom_sf"/>
</dbReference>
<evidence type="ECO:0000256" key="6">
    <source>
        <dbReference type="ARBA" id="ARBA00022737"/>
    </source>
</evidence>
<gene>
    <name evidence="12" type="ORF">Sjap_021938</name>
</gene>
<evidence type="ECO:0000256" key="7">
    <source>
        <dbReference type="ARBA" id="ARBA00023002"/>
    </source>
</evidence>
<dbReference type="AlphaFoldDB" id="A0AAP0EMX1"/>
<dbReference type="InterPro" id="IPR002355">
    <property type="entry name" value="Cu_oxidase_Cu_BS"/>
</dbReference>
<dbReference type="GO" id="GO:0003777">
    <property type="term" value="F:microtubule motor activity"/>
    <property type="evidence" value="ECO:0007669"/>
    <property type="project" value="InterPro"/>
</dbReference>
<dbReference type="PROSITE" id="PS00079">
    <property type="entry name" value="MULTICOPPER_OXIDASE1"/>
    <property type="match status" value="1"/>
</dbReference>
<comment type="cofactor">
    <cofactor evidence="1">
        <name>Cu cation</name>
        <dbReference type="ChEBI" id="CHEBI:23378"/>
    </cofactor>
</comment>
<dbReference type="PANTHER" id="PTHR11709:SF394">
    <property type="entry name" value="FI03373P-RELATED"/>
    <property type="match status" value="1"/>
</dbReference>
<dbReference type="PROSITE" id="PS50067">
    <property type="entry name" value="KINESIN_MOTOR_2"/>
    <property type="match status" value="1"/>
</dbReference>
<dbReference type="GO" id="GO:0005524">
    <property type="term" value="F:ATP binding"/>
    <property type="evidence" value="ECO:0007669"/>
    <property type="project" value="InterPro"/>
</dbReference>
<dbReference type="Proteomes" id="UP001417504">
    <property type="component" value="Unassembled WGS sequence"/>
</dbReference>
<dbReference type="PANTHER" id="PTHR11709">
    <property type="entry name" value="MULTI-COPPER OXIDASE"/>
    <property type="match status" value="1"/>
</dbReference>
<evidence type="ECO:0000256" key="2">
    <source>
        <dbReference type="ARBA" id="ARBA00004613"/>
    </source>
</evidence>
<dbReference type="GO" id="GO:0005507">
    <property type="term" value="F:copper ion binding"/>
    <property type="evidence" value="ECO:0007669"/>
    <property type="project" value="InterPro"/>
</dbReference>
<dbReference type="CDD" id="cd13893">
    <property type="entry name" value="CuRO_3_AAO"/>
    <property type="match status" value="1"/>
</dbReference>
<dbReference type="GO" id="GO:0016491">
    <property type="term" value="F:oxidoreductase activity"/>
    <property type="evidence" value="ECO:0007669"/>
    <property type="project" value="UniProtKB-KW"/>
</dbReference>
<evidence type="ECO:0000256" key="10">
    <source>
        <dbReference type="PROSITE-ProRule" id="PRU00283"/>
    </source>
</evidence>
<dbReference type="InterPro" id="IPR033138">
    <property type="entry name" value="Cu_oxidase_CS"/>
</dbReference>
<evidence type="ECO:0000313" key="13">
    <source>
        <dbReference type="Proteomes" id="UP001417504"/>
    </source>
</evidence>
<keyword evidence="8" id="KW-0186">Copper</keyword>
<dbReference type="PRINTS" id="PR00380">
    <property type="entry name" value="KINESINHEAVY"/>
</dbReference>
<sequence length="853" mass="95431">MLAVVCKSYAVAGSLECYDEESGRIDREQHLHAIANKFEKSIKARFSVICVENINEHGEQQESLCLHLYSSAGLILLDLAGSEKIEKTGAEGKILEEAKTINKSLSTLGNVINALTDDSPGRVNHIPYRDSKITRILRDALTLERICSWALFSSLFGSGLLGRNPVNMHYHWLLSSDGESEVLQSCRCLGSRIRRFTWEVGYVFWSPDCQEHVVMGINGQFPGPTIRAKVGDTVVVNLTNTLHTEGVVIHWHGIRQLGTPWSDGTASISQCPINPGDTVVYRFKVDKPGTYFYHGHYGMQRSAGLYGSLIVDVEEGKSEPFHYNGEFNLLLSDWWHQSVHDQEVGLSSNPFRWIGEPQRGGRQRIPTKIAVGHGAKNPRGARAIPIPAFSYVTGQDFTSCPTLRGQNTRNICPIRTGLRRKIHDVMLKELHAKLMNHLLRWHVDASLLINGRGQYNCSLAAHFSNNTSTSMCDVNWDSQCAPYVLNVLPNKTYRVRIASTTALASLNFAISERKQNKNMKKEAFTLNRENRVQNHKMVLVEADGNYVQPAEVDSIDIYSGETYSIIIKTNQNSSMNYWVSVSVRGRKPQTLPGLTILNYNPNPPHKIPSLPPPVSPAWNDYTYSKSFSNKVLSQIGSPKPPTSHDRRIHLLNTQNKINGIIKWAINNVSLVLPSTPYLGSMKFGLRGAFDKQSPPDNFSNDYDIMKPPTNPNSVHGNGVYLLEFNSTVDVILQNANALAENVSEIHPWHLHGHDFWVLGYGEGKFSENRDAERLNMKNPPLRNTAVIFPYGWTAIRFIADNPGVWAFHCHIEPHLHMGMGVVFAEAVDRVKRIPRATLDCGLTGKMLTGNGRT</sequence>
<keyword evidence="9" id="KW-0505">Motor protein</keyword>
<dbReference type="Pfam" id="PF07732">
    <property type="entry name" value="Cu-oxidase_3"/>
    <property type="match status" value="1"/>
</dbReference>
<dbReference type="InterPro" id="IPR011706">
    <property type="entry name" value="Cu-oxidase_C"/>
</dbReference>
<dbReference type="FunFam" id="2.60.40.420:FF:000059">
    <property type="entry name" value="L-ascorbate oxidase"/>
    <property type="match status" value="1"/>
</dbReference>
<evidence type="ECO:0000259" key="11">
    <source>
        <dbReference type="PROSITE" id="PS50067"/>
    </source>
</evidence>
<dbReference type="SMART" id="SM00129">
    <property type="entry name" value="KISc"/>
    <property type="match status" value="1"/>
</dbReference>
<keyword evidence="13" id="KW-1185">Reference proteome</keyword>
<dbReference type="EMBL" id="JBBNAE010000009">
    <property type="protein sequence ID" value="KAK9096441.1"/>
    <property type="molecule type" value="Genomic_DNA"/>
</dbReference>